<gene>
    <name evidence="1" type="ordered locus">Desti_0520</name>
</gene>
<organism evidence="1 2">
    <name type="scientific">Desulfomonile tiedjei (strain ATCC 49306 / DSM 6799 / DCB-1)</name>
    <dbReference type="NCBI Taxonomy" id="706587"/>
    <lineage>
        <taxon>Bacteria</taxon>
        <taxon>Pseudomonadati</taxon>
        <taxon>Thermodesulfobacteriota</taxon>
        <taxon>Desulfomonilia</taxon>
        <taxon>Desulfomonilales</taxon>
        <taxon>Desulfomonilaceae</taxon>
        <taxon>Desulfomonile</taxon>
    </lineage>
</organism>
<sequence length="70" mass="7902">MQIGDVVHLDGIKAEYSLFGKDRFSSCTLPDGDYVIVGFEEDYVSLAWSDPSGYPSRKHRYRIDANALTQ</sequence>
<name>I4C112_DESTA</name>
<reference evidence="2" key="1">
    <citation type="submission" date="2012-06" db="EMBL/GenBank/DDBJ databases">
        <title>Complete sequence of chromosome of Desulfomonile tiedjei DSM 6799.</title>
        <authorList>
            <person name="Lucas S."/>
            <person name="Copeland A."/>
            <person name="Lapidus A."/>
            <person name="Glavina del Rio T."/>
            <person name="Dalin E."/>
            <person name="Tice H."/>
            <person name="Bruce D."/>
            <person name="Goodwin L."/>
            <person name="Pitluck S."/>
            <person name="Peters L."/>
            <person name="Ovchinnikova G."/>
            <person name="Zeytun A."/>
            <person name="Lu M."/>
            <person name="Kyrpides N."/>
            <person name="Mavromatis K."/>
            <person name="Ivanova N."/>
            <person name="Brettin T."/>
            <person name="Detter J.C."/>
            <person name="Han C."/>
            <person name="Larimer F."/>
            <person name="Land M."/>
            <person name="Hauser L."/>
            <person name="Markowitz V."/>
            <person name="Cheng J.-F."/>
            <person name="Hugenholtz P."/>
            <person name="Woyke T."/>
            <person name="Wu D."/>
            <person name="Spring S."/>
            <person name="Schroeder M."/>
            <person name="Brambilla E."/>
            <person name="Klenk H.-P."/>
            <person name="Eisen J.A."/>
        </authorList>
    </citation>
    <scope>NUCLEOTIDE SEQUENCE [LARGE SCALE GENOMIC DNA]</scope>
    <source>
        <strain evidence="2">ATCC 49306 / DSM 6799 / DCB-1</strain>
    </source>
</reference>
<dbReference type="HOGENOM" id="CLU_2751261_0_0_7"/>
<keyword evidence="2" id="KW-1185">Reference proteome</keyword>
<dbReference type="Proteomes" id="UP000006055">
    <property type="component" value="Chromosome"/>
</dbReference>
<dbReference type="STRING" id="706587.Desti_0520"/>
<evidence type="ECO:0000313" key="2">
    <source>
        <dbReference type="Proteomes" id="UP000006055"/>
    </source>
</evidence>
<dbReference type="RefSeq" id="WP_014808412.1">
    <property type="nucleotide sequence ID" value="NC_018025.1"/>
</dbReference>
<dbReference type="EMBL" id="CP003360">
    <property type="protein sequence ID" value="AFM23253.1"/>
    <property type="molecule type" value="Genomic_DNA"/>
</dbReference>
<dbReference type="KEGG" id="dti:Desti_0520"/>
<dbReference type="AlphaFoldDB" id="I4C112"/>
<protein>
    <submittedName>
        <fullName evidence="1">Uncharacterized protein</fullName>
    </submittedName>
</protein>
<accession>I4C112</accession>
<evidence type="ECO:0000313" key="1">
    <source>
        <dbReference type="EMBL" id="AFM23253.1"/>
    </source>
</evidence>
<proteinExistence type="predicted"/>